<dbReference type="AlphaFoldDB" id="A0A5C7F410"/>
<dbReference type="Pfam" id="PF11199">
    <property type="entry name" value="DUF2891"/>
    <property type="match status" value="1"/>
</dbReference>
<evidence type="ECO:0000313" key="2">
    <source>
        <dbReference type="EMBL" id="TXF85421.1"/>
    </source>
</evidence>
<name>A0A5C7F410_9BACT</name>
<proteinExistence type="predicted"/>
<feature type="signal peptide" evidence="1">
    <location>
        <begin position="1"/>
        <end position="22"/>
    </location>
</feature>
<reference evidence="2 3" key="1">
    <citation type="submission" date="2019-08" db="EMBL/GenBank/DDBJ databases">
        <title>Lewinella sp. strain SSH13 Genome sequencing and assembly.</title>
        <authorList>
            <person name="Kim I."/>
        </authorList>
    </citation>
    <scope>NUCLEOTIDE SEQUENCE [LARGE SCALE GENOMIC DNA]</scope>
    <source>
        <strain evidence="2 3">SSH13</strain>
    </source>
</reference>
<dbReference type="OrthoDB" id="9779797at2"/>
<dbReference type="InterPro" id="IPR021365">
    <property type="entry name" value="DUF2891"/>
</dbReference>
<sequence>MKYLQFILLALLLSTCSEPASAPENDAMPVTATPPTPKPVLDLKAANNLADLPLSCIQHEYPNKLGQTVGSKDDLGEPSALHPAFYGCFDWHSAVHGHWSLIALLKDFPALERAGEARKMLAQNLSPANIAAEVAYFERATEKSYERTYGWAWLLKLDEELLTWDDPLARELHTNLQPLTDLIAARYLDFLPKLNYAIRTGEHPNTAFGLAFAYDYALAADKAALLQEINTTARRFYLDDTDCPISWEPGGYDFLSPCLEEIDIMRRVLPADEFHPWLADFLPPLTKPGYQLAVGEVSDRTDGKLVHLDGLNFSRAWVLYGLARQYPDQYGHLENLANAHASYSLPNLVGDSYEGGHWLGSFAIYAMRQ</sequence>
<comment type="caution">
    <text evidence="2">The sequence shown here is derived from an EMBL/GenBank/DDBJ whole genome shotgun (WGS) entry which is preliminary data.</text>
</comment>
<protein>
    <submittedName>
        <fullName evidence="2">DUF2891 domain-containing protein</fullName>
    </submittedName>
</protein>
<keyword evidence="3" id="KW-1185">Reference proteome</keyword>
<gene>
    <name evidence="2" type="ORF">FUA23_20630</name>
</gene>
<feature type="chain" id="PRO_5022975163" evidence="1">
    <location>
        <begin position="23"/>
        <end position="369"/>
    </location>
</feature>
<organism evidence="2 3">
    <name type="scientific">Neolewinella aurantiaca</name>
    <dbReference type="NCBI Taxonomy" id="2602767"/>
    <lineage>
        <taxon>Bacteria</taxon>
        <taxon>Pseudomonadati</taxon>
        <taxon>Bacteroidota</taxon>
        <taxon>Saprospiria</taxon>
        <taxon>Saprospirales</taxon>
        <taxon>Lewinellaceae</taxon>
        <taxon>Neolewinella</taxon>
    </lineage>
</organism>
<accession>A0A5C7F410</accession>
<evidence type="ECO:0000313" key="3">
    <source>
        <dbReference type="Proteomes" id="UP000321907"/>
    </source>
</evidence>
<keyword evidence="1" id="KW-0732">Signal</keyword>
<evidence type="ECO:0000256" key="1">
    <source>
        <dbReference type="SAM" id="SignalP"/>
    </source>
</evidence>
<dbReference type="RefSeq" id="WP_147932676.1">
    <property type="nucleotide sequence ID" value="NZ_VOXD01000047.1"/>
</dbReference>
<dbReference type="EMBL" id="VOXD01000047">
    <property type="protein sequence ID" value="TXF85421.1"/>
    <property type="molecule type" value="Genomic_DNA"/>
</dbReference>
<dbReference type="Proteomes" id="UP000321907">
    <property type="component" value="Unassembled WGS sequence"/>
</dbReference>